<feature type="compositionally biased region" description="Basic and acidic residues" evidence="1">
    <location>
        <begin position="267"/>
        <end position="283"/>
    </location>
</feature>
<dbReference type="Pfam" id="PF11443">
    <property type="entry name" value="DUF2828"/>
    <property type="match status" value="1"/>
</dbReference>
<feature type="region of interest" description="Disordered" evidence="1">
    <location>
        <begin position="259"/>
        <end position="283"/>
    </location>
</feature>
<sequence length="727" mass="81580">MADDQPRHSFLDSRFEVFLPQLTELRLPKDHFDVYVKGLMLPVAPSTLTVRLYTPSRSTERLSKDLPKRDMSGPAQTDGAPTSRFMDDLLSDRATIPSLDQHDGKMLNENGDLTFRASGAALVDLFYELEDAISADRLIRWTRRGMSTKKRLSGSSGMLDRFILGREIDLHSTVQKKPPKSKVDMQTNSNSNTHDQQDDDFEILDISELEGPPPAKKVKLEEGLSEFDVMYGVAHGYWKDLLNILALVANGELKPDGNPRAILNGERPPKHARDWTKGRQKSTHDGRHERVRLLFQHDRFYRALQLSVARLFADQLKLDEARLVSGDRGEMKLITLAGKWAPTSRGMNDTHTIVVSTIAELLFPFDEVCPTVDPADRELYLKHARIAYQNPILSPLRKHIDVVERHIAANKFEEIKYDRVPSLAMRQYTSLFAKKDPERIDEYLDNVAAGKARVSGATLLPSTLVREVSMIPFLRHTLQRGMKDIQVKAGVANGQWETLVQGVKESGTLESSIAVCDVSGSMSYPRFNDGTFPMDSSIGLSLLLAEITTPPFGGTLISFSASPQVMRVGGPADKRTFDEKVKYIKDSDRGMDTNFEAVFTRLILPMAVQHKLKPEEMVKKVFVFSDMQFDAAGGENEGEADWRTSYQRIQKAYSNANYPVPELVFWNLAGVHGDVASKPVQADREGTVLVSGYSQGQMKMFLDEGQFEDAEAEIVTVEGVDGVRWQR</sequence>
<keyword evidence="5" id="KW-1185">Reference proteome</keyword>
<evidence type="ECO:0000259" key="3">
    <source>
        <dbReference type="Pfam" id="PF25043"/>
    </source>
</evidence>
<dbReference type="InterPro" id="IPR058580">
    <property type="entry name" value="DUF2828"/>
</dbReference>
<name>A0A9W7SKC5_9PEZI</name>
<feature type="domain" description="DUF2828" evidence="2">
    <location>
        <begin position="277"/>
        <end position="509"/>
    </location>
</feature>
<organism evidence="4 5">
    <name type="scientific">Teratosphaeria destructans</name>
    <dbReference type="NCBI Taxonomy" id="418781"/>
    <lineage>
        <taxon>Eukaryota</taxon>
        <taxon>Fungi</taxon>
        <taxon>Dikarya</taxon>
        <taxon>Ascomycota</taxon>
        <taxon>Pezizomycotina</taxon>
        <taxon>Dothideomycetes</taxon>
        <taxon>Dothideomycetidae</taxon>
        <taxon>Mycosphaerellales</taxon>
        <taxon>Teratosphaeriaceae</taxon>
        <taxon>Teratosphaeria</taxon>
    </lineage>
</organism>
<evidence type="ECO:0000313" key="5">
    <source>
        <dbReference type="Proteomes" id="UP001138500"/>
    </source>
</evidence>
<accession>A0A9W7SKC5</accession>
<evidence type="ECO:0000256" key="1">
    <source>
        <dbReference type="SAM" id="MobiDB-lite"/>
    </source>
</evidence>
<dbReference type="AlphaFoldDB" id="A0A9W7SKC5"/>
<dbReference type="InterPro" id="IPR056690">
    <property type="entry name" value="DUF7788"/>
</dbReference>
<dbReference type="Proteomes" id="UP001138500">
    <property type="component" value="Unassembled WGS sequence"/>
</dbReference>
<gene>
    <name evidence="4" type="ORF">Tdes44962_MAKER05230</name>
</gene>
<reference evidence="4 5" key="1">
    <citation type="journal article" date="2018" name="IMA Fungus">
        <title>IMA Genome-F 10: Nine draft genome sequences of Claviceps purpurea s.lat., including C. arundinis, C. humidiphila, and C. cf. spartinae, pseudomolecules for the pitch canker pathogen Fusarium circinatum, draft genome of Davidsoniella eucalypti, Grosmannia galeiformis, Quambalaria eucalypti, and Teratosphaeria destructans.</title>
        <authorList>
            <person name="Wingfield B.D."/>
            <person name="Liu M."/>
            <person name="Nguyen H.D."/>
            <person name="Lane F.A."/>
            <person name="Morgan S.W."/>
            <person name="De Vos L."/>
            <person name="Wilken P.M."/>
            <person name="Duong T.A."/>
            <person name="Aylward J."/>
            <person name="Coetzee M.P."/>
            <person name="Dadej K."/>
            <person name="De Beer Z.W."/>
            <person name="Findlay W."/>
            <person name="Havenga M."/>
            <person name="Kolarik M."/>
            <person name="Menzies J.G."/>
            <person name="Naidoo K."/>
            <person name="Pochopski O."/>
            <person name="Shoukouhi P."/>
            <person name="Santana Q.C."/>
            <person name="Seifert K.A."/>
            <person name="Soal N."/>
            <person name="Steenkamp E.T."/>
            <person name="Tatham C.T."/>
            <person name="van der Nest M.A."/>
            <person name="Wingfield M.J."/>
        </authorList>
    </citation>
    <scope>NUCLEOTIDE SEQUENCE [LARGE SCALE GENOMIC DNA]</scope>
    <source>
        <strain evidence="4">CMW44962</strain>
    </source>
</reference>
<feature type="compositionally biased region" description="Polar residues" evidence="1">
    <location>
        <begin position="184"/>
        <end position="194"/>
    </location>
</feature>
<dbReference type="InterPro" id="IPR011205">
    <property type="entry name" value="UCP015417_vWA"/>
</dbReference>
<feature type="domain" description="DUF7788" evidence="3">
    <location>
        <begin position="511"/>
        <end position="717"/>
    </location>
</feature>
<evidence type="ECO:0000259" key="2">
    <source>
        <dbReference type="Pfam" id="PF11443"/>
    </source>
</evidence>
<dbReference type="PANTHER" id="PTHR31373:SF27">
    <property type="entry name" value="TROVE DOMAIN-CONTAINING PROTEIN"/>
    <property type="match status" value="1"/>
</dbReference>
<dbReference type="InterPro" id="IPR036465">
    <property type="entry name" value="vWFA_dom_sf"/>
</dbReference>
<feature type="compositionally biased region" description="Basic and acidic residues" evidence="1">
    <location>
        <begin position="59"/>
        <end position="71"/>
    </location>
</feature>
<dbReference type="Gene3D" id="3.40.50.410">
    <property type="entry name" value="von Willebrand factor, type A domain"/>
    <property type="match status" value="1"/>
</dbReference>
<comment type="caution">
    <text evidence="4">The sequence shown here is derived from an EMBL/GenBank/DDBJ whole genome shotgun (WGS) entry which is preliminary data.</text>
</comment>
<reference evidence="4 5" key="2">
    <citation type="journal article" date="2021" name="Curr. Genet.">
        <title>Genetic response to nitrogen starvation in the aggressive Eucalyptus foliar pathogen Teratosphaeria destructans.</title>
        <authorList>
            <person name="Havenga M."/>
            <person name="Wingfield B.D."/>
            <person name="Wingfield M.J."/>
            <person name="Dreyer L.L."/>
            <person name="Roets F."/>
            <person name="Aylward J."/>
        </authorList>
    </citation>
    <scope>NUCLEOTIDE SEQUENCE [LARGE SCALE GENOMIC DNA]</scope>
    <source>
        <strain evidence="4">CMW44962</strain>
    </source>
</reference>
<dbReference type="EMBL" id="RIBY02002323">
    <property type="protein sequence ID" value="KAH9819392.1"/>
    <property type="molecule type" value="Genomic_DNA"/>
</dbReference>
<dbReference type="Pfam" id="PF25043">
    <property type="entry name" value="DUF7788"/>
    <property type="match status" value="1"/>
</dbReference>
<proteinExistence type="predicted"/>
<dbReference type="OrthoDB" id="1149618at2759"/>
<protein>
    <submittedName>
        <fullName evidence="4">Uncharacterized protein</fullName>
    </submittedName>
</protein>
<feature type="region of interest" description="Disordered" evidence="1">
    <location>
        <begin position="173"/>
        <end position="199"/>
    </location>
</feature>
<dbReference type="PANTHER" id="PTHR31373">
    <property type="entry name" value="OS06G0652100 PROTEIN"/>
    <property type="match status" value="1"/>
</dbReference>
<feature type="region of interest" description="Disordered" evidence="1">
    <location>
        <begin position="59"/>
        <end position="84"/>
    </location>
</feature>
<evidence type="ECO:0000313" key="4">
    <source>
        <dbReference type="EMBL" id="KAH9819392.1"/>
    </source>
</evidence>